<evidence type="ECO:0000313" key="11">
    <source>
        <dbReference type="EMBL" id="GCC35678.1"/>
    </source>
</evidence>
<evidence type="ECO:0000256" key="7">
    <source>
        <dbReference type="ARBA" id="ARBA00022989"/>
    </source>
</evidence>
<name>A0A401SZ58_CHIPU</name>
<dbReference type="STRING" id="137246.A0A401SZ58"/>
<keyword evidence="4" id="KW-0808">Transferase</keyword>
<evidence type="ECO:0000256" key="1">
    <source>
        <dbReference type="ARBA" id="ARBA00004323"/>
    </source>
</evidence>
<keyword evidence="9" id="KW-0472">Membrane</keyword>
<keyword evidence="10" id="KW-0325">Glycoprotein</keyword>
<evidence type="ECO:0000256" key="8">
    <source>
        <dbReference type="ARBA" id="ARBA00023034"/>
    </source>
</evidence>
<dbReference type="PANTHER" id="PTHR13713">
    <property type="entry name" value="SIALYLTRANSFERASE"/>
    <property type="match status" value="1"/>
</dbReference>
<evidence type="ECO:0000256" key="6">
    <source>
        <dbReference type="ARBA" id="ARBA00022968"/>
    </source>
</evidence>
<sequence length="141" mass="15709">MPENISSLVCKRCVIVGNGYTLRNSSLGETINEYDIVIRINDAPVRGYEKDVGSKTTLRFFYPESAAKDPNIENNPSTLLVFLPFKQVDAQWLREIVYDEKRVECGLLLEQIGTGSVVNVGFPLTSISCHSNGLIRLEIVS</sequence>
<dbReference type="Gene3D" id="3.90.1480.20">
    <property type="entry name" value="Glycosyl transferase family 29"/>
    <property type="match status" value="1"/>
</dbReference>
<gene>
    <name evidence="11" type="ORF">chiPu_0014165</name>
</gene>
<dbReference type="EMBL" id="BEZZ01000732">
    <property type="protein sequence ID" value="GCC35678.1"/>
    <property type="molecule type" value="Genomic_DNA"/>
</dbReference>
<protein>
    <submittedName>
        <fullName evidence="11">Uncharacterized protein</fullName>
    </submittedName>
</protein>
<reference evidence="11 12" key="1">
    <citation type="journal article" date="2018" name="Nat. Ecol. Evol.">
        <title>Shark genomes provide insights into elasmobranch evolution and the origin of vertebrates.</title>
        <authorList>
            <person name="Hara Y"/>
            <person name="Yamaguchi K"/>
            <person name="Onimaru K"/>
            <person name="Kadota M"/>
            <person name="Koyanagi M"/>
            <person name="Keeley SD"/>
            <person name="Tatsumi K"/>
            <person name="Tanaka K"/>
            <person name="Motone F"/>
            <person name="Kageyama Y"/>
            <person name="Nozu R"/>
            <person name="Adachi N"/>
            <person name="Nishimura O"/>
            <person name="Nakagawa R"/>
            <person name="Tanegashima C"/>
            <person name="Kiyatake I"/>
            <person name="Matsumoto R"/>
            <person name="Murakumo K"/>
            <person name="Nishida K"/>
            <person name="Terakita A"/>
            <person name="Kuratani S"/>
            <person name="Sato K"/>
            <person name="Hyodo S Kuraku.S."/>
        </authorList>
    </citation>
    <scope>NUCLEOTIDE SEQUENCE [LARGE SCALE GENOMIC DNA]</scope>
</reference>
<evidence type="ECO:0000256" key="9">
    <source>
        <dbReference type="ARBA" id="ARBA00023136"/>
    </source>
</evidence>
<comment type="similarity">
    <text evidence="2">Belongs to the glycosyltransferase 29 family.</text>
</comment>
<dbReference type="InterPro" id="IPR001675">
    <property type="entry name" value="Glyco_trans_29"/>
</dbReference>
<organism evidence="11 12">
    <name type="scientific">Chiloscyllium punctatum</name>
    <name type="common">Brownbanded bambooshark</name>
    <name type="synonym">Hemiscyllium punctatum</name>
    <dbReference type="NCBI Taxonomy" id="137246"/>
    <lineage>
        <taxon>Eukaryota</taxon>
        <taxon>Metazoa</taxon>
        <taxon>Chordata</taxon>
        <taxon>Craniata</taxon>
        <taxon>Vertebrata</taxon>
        <taxon>Chondrichthyes</taxon>
        <taxon>Elasmobranchii</taxon>
        <taxon>Galeomorphii</taxon>
        <taxon>Galeoidea</taxon>
        <taxon>Orectolobiformes</taxon>
        <taxon>Hemiscylliidae</taxon>
        <taxon>Chiloscyllium</taxon>
    </lineage>
</organism>
<keyword evidence="6" id="KW-0735">Signal-anchor</keyword>
<dbReference type="AlphaFoldDB" id="A0A401SZ58"/>
<evidence type="ECO:0000256" key="3">
    <source>
        <dbReference type="ARBA" id="ARBA00022676"/>
    </source>
</evidence>
<comment type="subcellular location">
    <subcellularLocation>
        <location evidence="1">Golgi apparatus membrane</location>
        <topology evidence="1">Single-pass type II membrane protein</topology>
    </subcellularLocation>
</comment>
<dbReference type="Pfam" id="PF00777">
    <property type="entry name" value="Glyco_transf_29"/>
    <property type="match status" value="1"/>
</dbReference>
<dbReference type="GO" id="GO:0009247">
    <property type="term" value="P:glycolipid biosynthetic process"/>
    <property type="evidence" value="ECO:0007669"/>
    <property type="project" value="TreeGrafter"/>
</dbReference>
<dbReference type="InterPro" id="IPR051142">
    <property type="entry name" value="Glycosyltransferase_29"/>
</dbReference>
<keyword evidence="12" id="KW-1185">Reference proteome</keyword>
<keyword evidence="5" id="KW-0812">Transmembrane</keyword>
<comment type="caution">
    <text evidence="11">The sequence shown here is derived from an EMBL/GenBank/DDBJ whole genome shotgun (WGS) entry which is preliminary data.</text>
</comment>
<dbReference type="InterPro" id="IPR038578">
    <property type="entry name" value="GT29-like_sf"/>
</dbReference>
<keyword evidence="8" id="KW-0333">Golgi apparatus</keyword>
<dbReference type="Proteomes" id="UP000287033">
    <property type="component" value="Unassembled WGS sequence"/>
</dbReference>
<dbReference type="OrthoDB" id="10264956at2759"/>
<dbReference type="GO" id="GO:0000139">
    <property type="term" value="C:Golgi membrane"/>
    <property type="evidence" value="ECO:0007669"/>
    <property type="project" value="UniProtKB-SubCell"/>
</dbReference>
<evidence type="ECO:0000256" key="4">
    <source>
        <dbReference type="ARBA" id="ARBA00022679"/>
    </source>
</evidence>
<evidence type="ECO:0000313" key="12">
    <source>
        <dbReference type="Proteomes" id="UP000287033"/>
    </source>
</evidence>
<dbReference type="OMA" id="LMHLWTE"/>
<evidence type="ECO:0000256" key="2">
    <source>
        <dbReference type="ARBA" id="ARBA00006003"/>
    </source>
</evidence>
<keyword evidence="3" id="KW-0328">Glycosyltransferase</keyword>
<dbReference type="PANTHER" id="PTHR13713:SF95">
    <property type="entry name" value="CMP-N-ACETYLNEURAMINATE-BETA-GALACTOSAMIDE- ALPHA-2,3-SIALYLTRANSFERASE 4 ISOFORM 1"/>
    <property type="match status" value="1"/>
</dbReference>
<evidence type="ECO:0000256" key="5">
    <source>
        <dbReference type="ARBA" id="ARBA00022692"/>
    </source>
</evidence>
<evidence type="ECO:0000256" key="10">
    <source>
        <dbReference type="ARBA" id="ARBA00023180"/>
    </source>
</evidence>
<accession>A0A401SZ58</accession>
<proteinExistence type="inferred from homology"/>
<keyword evidence="7" id="KW-1133">Transmembrane helix</keyword>
<dbReference type="GO" id="GO:0008373">
    <property type="term" value="F:sialyltransferase activity"/>
    <property type="evidence" value="ECO:0007669"/>
    <property type="project" value="InterPro"/>
</dbReference>